<feature type="region of interest" description="Disordered" evidence="1">
    <location>
        <begin position="669"/>
        <end position="785"/>
    </location>
</feature>
<feature type="compositionally biased region" description="Basic residues" evidence="1">
    <location>
        <begin position="973"/>
        <end position="983"/>
    </location>
</feature>
<feature type="compositionally biased region" description="Basic residues" evidence="1">
    <location>
        <begin position="891"/>
        <end position="900"/>
    </location>
</feature>
<feature type="compositionally biased region" description="Basic and acidic residues" evidence="1">
    <location>
        <begin position="769"/>
        <end position="785"/>
    </location>
</feature>
<organism evidence="2 3">
    <name type="scientific">Elysia chlorotica</name>
    <name type="common">Eastern emerald elysia</name>
    <name type="synonym">Sea slug</name>
    <dbReference type="NCBI Taxonomy" id="188477"/>
    <lineage>
        <taxon>Eukaryota</taxon>
        <taxon>Metazoa</taxon>
        <taxon>Spiralia</taxon>
        <taxon>Lophotrochozoa</taxon>
        <taxon>Mollusca</taxon>
        <taxon>Gastropoda</taxon>
        <taxon>Heterobranchia</taxon>
        <taxon>Euthyneura</taxon>
        <taxon>Panpulmonata</taxon>
        <taxon>Sacoglossa</taxon>
        <taxon>Placobranchoidea</taxon>
        <taxon>Plakobranchidae</taxon>
        <taxon>Elysia</taxon>
    </lineage>
</organism>
<evidence type="ECO:0000313" key="2">
    <source>
        <dbReference type="EMBL" id="RUS81126.1"/>
    </source>
</evidence>
<evidence type="ECO:0000256" key="1">
    <source>
        <dbReference type="SAM" id="MobiDB-lite"/>
    </source>
</evidence>
<proteinExistence type="predicted"/>
<feature type="region of interest" description="Disordered" evidence="1">
    <location>
        <begin position="172"/>
        <end position="201"/>
    </location>
</feature>
<feature type="compositionally biased region" description="Low complexity" evidence="1">
    <location>
        <begin position="670"/>
        <end position="680"/>
    </location>
</feature>
<name>A0A3S1HK51_ELYCH</name>
<reference evidence="2 3" key="1">
    <citation type="submission" date="2019-01" db="EMBL/GenBank/DDBJ databases">
        <title>A draft genome assembly of the solar-powered sea slug Elysia chlorotica.</title>
        <authorList>
            <person name="Cai H."/>
            <person name="Li Q."/>
            <person name="Fang X."/>
            <person name="Li J."/>
            <person name="Curtis N.E."/>
            <person name="Altenburger A."/>
            <person name="Shibata T."/>
            <person name="Feng M."/>
            <person name="Maeda T."/>
            <person name="Schwartz J.A."/>
            <person name="Shigenobu S."/>
            <person name="Lundholm N."/>
            <person name="Nishiyama T."/>
            <person name="Yang H."/>
            <person name="Hasebe M."/>
            <person name="Li S."/>
            <person name="Pierce S.K."/>
            <person name="Wang J."/>
        </authorList>
    </citation>
    <scope>NUCLEOTIDE SEQUENCE [LARGE SCALE GENOMIC DNA]</scope>
    <source>
        <strain evidence="2">EC2010</strain>
        <tissue evidence="2">Whole organism of an adult</tissue>
    </source>
</reference>
<feature type="compositionally biased region" description="Polar residues" evidence="1">
    <location>
        <begin position="350"/>
        <end position="375"/>
    </location>
</feature>
<evidence type="ECO:0000313" key="3">
    <source>
        <dbReference type="Proteomes" id="UP000271974"/>
    </source>
</evidence>
<keyword evidence="3" id="KW-1185">Reference proteome</keyword>
<feature type="region of interest" description="Disordered" evidence="1">
    <location>
        <begin position="951"/>
        <end position="1000"/>
    </location>
</feature>
<feature type="compositionally biased region" description="Low complexity" evidence="1">
    <location>
        <begin position="328"/>
        <end position="337"/>
    </location>
</feature>
<gene>
    <name evidence="2" type="ORF">EGW08_011112</name>
</gene>
<feature type="region of interest" description="Disordered" evidence="1">
    <location>
        <begin position="306"/>
        <end position="337"/>
    </location>
</feature>
<feature type="region of interest" description="Disordered" evidence="1">
    <location>
        <begin position="350"/>
        <end position="391"/>
    </location>
</feature>
<feature type="region of interest" description="Disordered" evidence="1">
    <location>
        <begin position="1"/>
        <end position="28"/>
    </location>
</feature>
<comment type="caution">
    <text evidence="2">The sequence shown here is derived from an EMBL/GenBank/DDBJ whole genome shotgun (WGS) entry which is preliminary data.</text>
</comment>
<feature type="compositionally biased region" description="Basic and acidic residues" evidence="1">
    <location>
        <begin position="1"/>
        <end position="11"/>
    </location>
</feature>
<feature type="region of interest" description="Disordered" evidence="1">
    <location>
        <begin position="478"/>
        <end position="522"/>
    </location>
</feature>
<feature type="compositionally biased region" description="Polar residues" evidence="1">
    <location>
        <begin position="721"/>
        <end position="758"/>
    </location>
</feature>
<feature type="region of interest" description="Disordered" evidence="1">
    <location>
        <begin position="876"/>
        <end position="902"/>
    </location>
</feature>
<dbReference type="EMBL" id="RQTK01000354">
    <property type="protein sequence ID" value="RUS81126.1"/>
    <property type="molecule type" value="Genomic_DNA"/>
</dbReference>
<accession>A0A3S1HK51</accession>
<feature type="compositionally biased region" description="Low complexity" evidence="1">
    <location>
        <begin position="501"/>
        <end position="514"/>
    </location>
</feature>
<sequence>MTPEIDIREEGNSVDPPNLQSALSPHGGLAFSEGLPSSFHDPGSAAAGDLKNAGKFVFESSTTSSRTCYETFSATDGAEKVSTFVLDRGAHTTSISKAEVISSLNESNSASASRRQLGVSGEHFHIITEGTIPDLKLNGESIMGPFEKSGNQRNKVNDIHEDLATVSMHYEQEERAVKPSDEGQENHELRETDERASDLSSTSFNLEQEKLAYRLKPQLTSDFLSQEISSTISKTPINVEEILHKYGLETRKYNSPLRTSKHAQGDTVEGAAITSTVSSYKSFTSCKFVSMSDSKNTQSCNKFQESHTSHIDMSQNNESLVKVKESSSKASHSEGNSLVQVTCTAQIQQSQQIVKTSSPSANTDSTPRGDSSKNNDSQELQSSEEKSQDHAAAELTAFHGSSVDIALNNRSEGTPSNYGLSYSGLRNAPSATAYTSPYSGMAATSGIRSMTSHSSNMDKSPFEGYYLKHHMSLADQPVSKGASAAATPEMITSGPSTAGNSRDSLSTSSSSRTLINGLGSSTDSLDYSLQKERYRLRGIDNMITAGPGRIPRPYSTVPYLSTHTPNNYSMKSSNRYSSSSSFMGSTMPSSTSFSNAPSYGSQTDIATIRRAGSNVDTGQFNNNRGVTDNGYRANMYSSEMAKRLSLQEAWVNEPPGRNANKGTYVDSKLRNNQQKRNLNQEQKKQKVAKNTRSAGAQNIIERNRLAVSQNGTGWGKGIVSTRETTNSQRPKSAQAANSSRPTNQSHNSVAYSEVSRQSKGPMRATASGKDSKKNKSDMSHTGDHNRAKNNCICFNSISAKSKETNGDRGIKSVFNSALNNRRSERFKYQPYHVKVKGKEEKEHCKCQEQLGQIDTASENALSRSCSNISRSRESCVPETEYETDSSQLHSYPRRSKRSSKGKVAVSNCVSEQEICQRTLVTATALASALIHKRQYHPDRLRLFLEDTFPKETRKRDAKAETPNNAGTAESRAIKPRQGVKKLPQKTASGGSRPVSARSCPRADLIRTAAKFSTSLQTTTFSRP</sequence>
<dbReference type="Proteomes" id="UP000271974">
    <property type="component" value="Unassembled WGS sequence"/>
</dbReference>
<feature type="compositionally biased region" description="Basic and acidic residues" evidence="1">
    <location>
        <begin position="172"/>
        <end position="197"/>
    </location>
</feature>
<dbReference type="AlphaFoldDB" id="A0A3S1HK51"/>
<protein>
    <submittedName>
        <fullName evidence="2">Uncharacterized protein</fullName>
    </submittedName>
</protein>
<dbReference type="OrthoDB" id="10574405at2759"/>